<dbReference type="Pfam" id="PF26622">
    <property type="entry name" value="DUF8199"/>
    <property type="match status" value="1"/>
</dbReference>
<keyword evidence="1" id="KW-0472">Membrane</keyword>
<dbReference type="HOGENOM" id="CLU_1600125_0_0_10"/>
<protein>
    <submittedName>
        <fullName evidence="2">Uncharacterized protein</fullName>
    </submittedName>
</protein>
<accession>L0G356</accession>
<dbReference type="InterPro" id="IPR058512">
    <property type="entry name" value="DUF8199"/>
</dbReference>
<keyword evidence="1" id="KW-1133">Transmembrane helix</keyword>
<reference evidence="3" key="1">
    <citation type="submission" date="2012-02" db="EMBL/GenBank/DDBJ databases">
        <title>The complete genome of Echinicola vietnamensis DSM 17526.</title>
        <authorList>
            <person name="Lucas S."/>
            <person name="Copeland A."/>
            <person name="Lapidus A."/>
            <person name="Glavina del Rio T."/>
            <person name="Dalin E."/>
            <person name="Tice H."/>
            <person name="Bruce D."/>
            <person name="Goodwin L."/>
            <person name="Pitluck S."/>
            <person name="Peters L."/>
            <person name="Ovchinnikova G."/>
            <person name="Teshima H."/>
            <person name="Kyrpides N."/>
            <person name="Mavromatis K."/>
            <person name="Ivanova N."/>
            <person name="Brettin T."/>
            <person name="Detter J.C."/>
            <person name="Han C."/>
            <person name="Larimer F."/>
            <person name="Land M."/>
            <person name="Hauser L."/>
            <person name="Markowitz V."/>
            <person name="Cheng J.-F."/>
            <person name="Hugenholtz P."/>
            <person name="Woyke T."/>
            <person name="Wu D."/>
            <person name="Brambilla E."/>
            <person name="Klenk H.-P."/>
            <person name="Eisen J.A."/>
        </authorList>
    </citation>
    <scope>NUCLEOTIDE SEQUENCE [LARGE SCALE GENOMIC DNA]</scope>
    <source>
        <strain evidence="3">DSM 17526 / LMG 23754 / KMM 6221</strain>
    </source>
</reference>
<organism evidence="2 3">
    <name type="scientific">Echinicola vietnamensis (strain DSM 17526 / LMG 23754 / KMM 6221)</name>
    <dbReference type="NCBI Taxonomy" id="926556"/>
    <lineage>
        <taxon>Bacteria</taxon>
        <taxon>Pseudomonadati</taxon>
        <taxon>Bacteroidota</taxon>
        <taxon>Cytophagia</taxon>
        <taxon>Cytophagales</taxon>
        <taxon>Cyclobacteriaceae</taxon>
        <taxon>Echinicola</taxon>
    </lineage>
</organism>
<keyword evidence="1" id="KW-0812">Transmembrane</keyword>
<evidence type="ECO:0000256" key="1">
    <source>
        <dbReference type="SAM" id="Phobius"/>
    </source>
</evidence>
<proteinExistence type="predicted"/>
<gene>
    <name evidence="2" type="ordered locus">Echvi_3194</name>
</gene>
<name>L0G356_ECHVK</name>
<keyword evidence="3" id="KW-1185">Reference proteome</keyword>
<feature type="transmembrane region" description="Helical" evidence="1">
    <location>
        <begin position="42"/>
        <end position="63"/>
    </location>
</feature>
<dbReference type="EMBL" id="CP003346">
    <property type="protein sequence ID" value="AGA79426.1"/>
    <property type="molecule type" value="Genomic_DNA"/>
</dbReference>
<evidence type="ECO:0000313" key="2">
    <source>
        <dbReference type="EMBL" id="AGA79426.1"/>
    </source>
</evidence>
<evidence type="ECO:0000313" key="3">
    <source>
        <dbReference type="Proteomes" id="UP000010796"/>
    </source>
</evidence>
<dbReference type="STRING" id="926556.Echvi_3194"/>
<dbReference type="AlphaFoldDB" id="L0G356"/>
<dbReference type="KEGG" id="evi:Echvi_3194"/>
<dbReference type="Proteomes" id="UP000010796">
    <property type="component" value="Chromosome"/>
</dbReference>
<sequence>MYNVIAPSITVAYFCVILKGIPNRCPFNGWHFTSKRLMKRNLYIVLLIAMLLPGKGMAVFQHFCGGELISFELFLKHHEPCCDDHSNPCDGCEDQETIFSLDDFRAPHSDIPVIAFSPAALAQPSFHLPSTQFFESRTYTNPKKAPPAGQGGIALSCSSHFLFRYI</sequence>